<protein>
    <submittedName>
        <fullName evidence="3">Alpha/beta hydrolase</fullName>
    </submittedName>
</protein>
<evidence type="ECO:0000313" key="3">
    <source>
        <dbReference type="EMBL" id="MDN4472003.1"/>
    </source>
</evidence>
<organism evidence="3 4">
    <name type="scientific">Demequina zhanjiangensis</name>
    <dbReference type="NCBI Taxonomy" id="3051659"/>
    <lineage>
        <taxon>Bacteria</taxon>
        <taxon>Bacillati</taxon>
        <taxon>Actinomycetota</taxon>
        <taxon>Actinomycetes</taxon>
        <taxon>Micrococcales</taxon>
        <taxon>Demequinaceae</taxon>
        <taxon>Demequina</taxon>
    </lineage>
</organism>
<accession>A0ABT8FYL5</accession>
<evidence type="ECO:0000259" key="2">
    <source>
        <dbReference type="Pfam" id="PF07859"/>
    </source>
</evidence>
<dbReference type="GO" id="GO:0016787">
    <property type="term" value="F:hydrolase activity"/>
    <property type="evidence" value="ECO:0007669"/>
    <property type="project" value="UniProtKB-KW"/>
</dbReference>
<gene>
    <name evidence="3" type="ORF">QQX04_03230</name>
</gene>
<name>A0ABT8FYL5_9MICO</name>
<dbReference type="Pfam" id="PF07859">
    <property type="entry name" value="Abhydrolase_3"/>
    <property type="match status" value="1"/>
</dbReference>
<dbReference type="RefSeq" id="WP_301126233.1">
    <property type="nucleotide sequence ID" value="NZ_JAUHPV010000002.1"/>
</dbReference>
<dbReference type="PANTHER" id="PTHR48081:SF8">
    <property type="entry name" value="ALPHA_BETA HYDROLASE FOLD-3 DOMAIN-CONTAINING PROTEIN-RELATED"/>
    <property type="match status" value="1"/>
</dbReference>
<evidence type="ECO:0000313" key="4">
    <source>
        <dbReference type="Proteomes" id="UP001172738"/>
    </source>
</evidence>
<dbReference type="InterPro" id="IPR013094">
    <property type="entry name" value="AB_hydrolase_3"/>
</dbReference>
<dbReference type="Gene3D" id="3.40.50.1820">
    <property type="entry name" value="alpha/beta hydrolase"/>
    <property type="match status" value="1"/>
</dbReference>
<proteinExistence type="predicted"/>
<dbReference type="SUPFAM" id="SSF53474">
    <property type="entry name" value="alpha/beta-Hydrolases"/>
    <property type="match status" value="1"/>
</dbReference>
<evidence type="ECO:0000256" key="1">
    <source>
        <dbReference type="ARBA" id="ARBA00022801"/>
    </source>
</evidence>
<dbReference type="EMBL" id="JAUHPV010000002">
    <property type="protein sequence ID" value="MDN4472003.1"/>
    <property type="molecule type" value="Genomic_DNA"/>
</dbReference>
<feature type="domain" description="Alpha/beta hydrolase fold-3" evidence="2">
    <location>
        <begin position="81"/>
        <end position="286"/>
    </location>
</feature>
<reference evidence="3" key="1">
    <citation type="submission" date="2023-06" db="EMBL/GenBank/DDBJ databases">
        <title>SYSU T00b26.</title>
        <authorList>
            <person name="Gao L."/>
            <person name="Fang B.-Z."/>
            <person name="Li W.-J."/>
        </authorList>
    </citation>
    <scope>NUCLEOTIDE SEQUENCE</scope>
    <source>
        <strain evidence="3">SYSU T00b26</strain>
    </source>
</reference>
<comment type="caution">
    <text evidence="3">The sequence shown here is derived from an EMBL/GenBank/DDBJ whole genome shotgun (WGS) entry which is preliminary data.</text>
</comment>
<sequence length="314" mass="33605">MPLDPDIARILEWVNAQRAAQTEPLTVETLRQQMADWGRGAFGVDRVEGIEAEDVEIPTSGAKMHARIYRPAGLATPCPTIVYAHGGSWIMGSVDIYDAVTRRIAREVGAVVVSIDYRLAPEHPFPAGWEDARDSILWAHEHIDSLGGDDDAVVIAGDSAGGNFGASLAVWARDAGVKLAAQLLIYPSCDLSQRYPSMDEFATGYLLETPPVDFPDRAYLVDPDLRWHPIASPLLSDSLAGLAPAVIVTAEFDPIKDHGTVLADAYREAGTPVVLKEYAGLIHGFVSAASSPAAMAAIDDFCAELVTVLGSTRG</sequence>
<dbReference type="Proteomes" id="UP001172738">
    <property type="component" value="Unassembled WGS sequence"/>
</dbReference>
<keyword evidence="1 3" id="KW-0378">Hydrolase</keyword>
<dbReference type="InterPro" id="IPR029058">
    <property type="entry name" value="AB_hydrolase_fold"/>
</dbReference>
<keyword evidence="4" id="KW-1185">Reference proteome</keyword>
<dbReference type="PANTHER" id="PTHR48081">
    <property type="entry name" value="AB HYDROLASE SUPERFAMILY PROTEIN C4A8.06C"/>
    <property type="match status" value="1"/>
</dbReference>
<dbReference type="InterPro" id="IPR050300">
    <property type="entry name" value="GDXG_lipolytic_enzyme"/>
</dbReference>